<dbReference type="Proteomes" id="UP000232928">
    <property type="component" value="Unassembled WGS sequence"/>
</dbReference>
<dbReference type="AlphaFoldDB" id="A0A2N0TIQ4"/>
<sequence>MAACGLRAGRGRHDDAALFHHRLAWLNGVADRYVVFDGGHIVQDYEADEFLSLSPGCVAAMGLRAFDLEPYRHRIAALASSPAAESGSTDNASLAIEWFAEDDTSLDTYEYAIDHVIEHGLESSPTFVLRTADPAAEDSPFRWLLAINPLPSRKAFAEGGLLSHLHFQYANDLHTLVATDEATGAETLRNPRWYAHHVRQRGNHRGPLRHHPCVAPLAVDLATYGGMTAPR</sequence>
<name>A0A2N0TIQ4_BIFLN</name>
<gene>
    <name evidence="1" type="ORF">APC1461_1065</name>
</gene>
<reference evidence="1 2" key="1">
    <citation type="submission" date="2017-12" db="EMBL/GenBank/DDBJ databases">
        <title>Bifidobacterium longum APC/DPC strains.</title>
        <authorList>
            <person name="Arboleya S."/>
        </authorList>
    </citation>
    <scope>NUCLEOTIDE SEQUENCE [LARGE SCALE GENOMIC DNA]</scope>
    <source>
        <strain evidence="1 2">APC1461</strain>
    </source>
</reference>
<evidence type="ECO:0000313" key="1">
    <source>
        <dbReference type="EMBL" id="PKD14625.1"/>
    </source>
</evidence>
<evidence type="ECO:0000313" key="2">
    <source>
        <dbReference type="Proteomes" id="UP000232928"/>
    </source>
</evidence>
<accession>A0A2N0TIQ4</accession>
<proteinExistence type="predicted"/>
<dbReference type="EMBL" id="PJEG01000012">
    <property type="protein sequence ID" value="PKD14625.1"/>
    <property type="molecule type" value="Genomic_DNA"/>
</dbReference>
<protein>
    <submittedName>
        <fullName evidence="1">Uncharacterized protein</fullName>
    </submittedName>
</protein>
<comment type="caution">
    <text evidence="1">The sequence shown here is derived from an EMBL/GenBank/DDBJ whole genome shotgun (WGS) entry which is preliminary data.</text>
</comment>
<organism evidence="1 2">
    <name type="scientific">Bifidobacterium longum</name>
    <dbReference type="NCBI Taxonomy" id="216816"/>
    <lineage>
        <taxon>Bacteria</taxon>
        <taxon>Bacillati</taxon>
        <taxon>Actinomycetota</taxon>
        <taxon>Actinomycetes</taxon>
        <taxon>Bifidobacteriales</taxon>
        <taxon>Bifidobacteriaceae</taxon>
        <taxon>Bifidobacterium</taxon>
    </lineage>
</organism>